<proteinExistence type="predicted"/>
<accession>A0A645CU13</accession>
<reference evidence="1" key="1">
    <citation type="submission" date="2019-08" db="EMBL/GenBank/DDBJ databases">
        <authorList>
            <person name="Kucharzyk K."/>
            <person name="Murdoch R.W."/>
            <person name="Higgins S."/>
            <person name="Loffler F."/>
        </authorList>
    </citation>
    <scope>NUCLEOTIDE SEQUENCE</scope>
</reference>
<evidence type="ECO:0000313" key="1">
    <source>
        <dbReference type="EMBL" id="MPM80606.1"/>
    </source>
</evidence>
<comment type="caution">
    <text evidence="1">The sequence shown here is derived from an EMBL/GenBank/DDBJ whole genome shotgun (WGS) entry which is preliminary data.</text>
</comment>
<protein>
    <submittedName>
        <fullName evidence="1">Uncharacterized protein</fullName>
    </submittedName>
</protein>
<sequence length="103" mass="11351">MRHIYFRILCLGAEFGALEDCIHFRVDSADTMPIHDIAALIDTVHIAGNTPVVSSGYDALVPDDCGSDLQAFTCAPQREQYALCHKILIPRNSFHAVVTSIHI</sequence>
<dbReference type="AlphaFoldDB" id="A0A645CU13"/>
<gene>
    <name evidence="1" type="ORF">SDC9_127656</name>
</gene>
<dbReference type="EMBL" id="VSSQ01030180">
    <property type="protein sequence ID" value="MPM80606.1"/>
    <property type="molecule type" value="Genomic_DNA"/>
</dbReference>
<organism evidence="1">
    <name type="scientific">bioreactor metagenome</name>
    <dbReference type="NCBI Taxonomy" id="1076179"/>
    <lineage>
        <taxon>unclassified sequences</taxon>
        <taxon>metagenomes</taxon>
        <taxon>ecological metagenomes</taxon>
    </lineage>
</organism>
<name>A0A645CU13_9ZZZZ</name>